<dbReference type="HOGENOM" id="CLU_380519_0_0_1"/>
<evidence type="ECO:0000256" key="5">
    <source>
        <dbReference type="SAM" id="Phobius"/>
    </source>
</evidence>
<feature type="domain" description="Ig-like" evidence="6">
    <location>
        <begin position="265"/>
        <end position="365"/>
    </location>
</feature>
<keyword evidence="5" id="KW-0812">Transmembrane</keyword>
<evidence type="ECO:0000256" key="1">
    <source>
        <dbReference type="ARBA" id="ARBA00022737"/>
    </source>
</evidence>
<dbReference type="GO" id="GO:0030424">
    <property type="term" value="C:axon"/>
    <property type="evidence" value="ECO:0007669"/>
    <property type="project" value="TreeGrafter"/>
</dbReference>
<keyword evidence="5" id="KW-1133">Transmembrane helix</keyword>
<dbReference type="Pfam" id="PF07679">
    <property type="entry name" value="I-set"/>
    <property type="match status" value="3"/>
</dbReference>
<dbReference type="EMBL" id="CAEY01001871">
    <property type="status" value="NOT_ANNOTATED_CDS"/>
    <property type="molecule type" value="Genomic_DNA"/>
</dbReference>
<dbReference type="InterPro" id="IPR003599">
    <property type="entry name" value="Ig_sub"/>
</dbReference>
<dbReference type="GO" id="GO:0070593">
    <property type="term" value="P:dendrite self-avoidance"/>
    <property type="evidence" value="ECO:0007669"/>
    <property type="project" value="TreeGrafter"/>
</dbReference>
<keyword evidence="1" id="KW-0677">Repeat</keyword>
<feature type="domain" description="Ig-like" evidence="6">
    <location>
        <begin position="76"/>
        <end position="166"/>
    </location>
</feature>
<keyword evidence="8" id="KW-1185">Reference proteome</keyword>
<evidence type="ECO:0000259" key="6">
    <source>
        <dbReference type="PROSITE" id="PS50835"/>
    </source>
</evidence>
<dbReference type="Gene3D" id="2.60.40.10">
    <property type="entry name" value="Immunoglobulins"/>
    <property type="match status" value="3"/>
</dbReference>
<dbReference type="InterPro" id="IPR003598">
    <property type="entry name" value="Ig_sub2"/>
</dbReference>
<evidence type="ECO:0000256" key="2">
    <source>
        <dbReference type="ARBA" id="ARBA00023157"/>
    </source>
</evidence>
<feature type="region of interest" description="Disordered" evidence="4">
    <location>
        <begin position="475"/>
        <end position="518"/>
    </location>
</feature>
<evidence type="ECO:0000256" key="4">
    <source>
        <dbReference type="SAM" id="MobiDB-lite"/>
    </source>
</evidence>
<feature type="compositionally biased region" description="Basic and acidic residues" evidence="4">
    <location>
        <begin position="503"/>
        <end position="518"/>
    </location>
</feature>
<sequence>MWTISQLLTISVCVIATSIFCPNGLTIFVSAVGQPSSPPFPSSPSSSSSSPSSPSSLPSSSSIVNEIQANKPLELPRIIEHPLDIVVKKNEPAMLYCKADGQPKPTIEWYKDGEKIRSNRPRIFLSGDGLFFYKVSSEGKESDTGTYWCVARNSVGKVISRNATVNVGYLRDEFRLSPKSGTVVAGDSVTLDCSPPRGSPEPTVTWKKDGEPMTLASPRFQLTTSGSLKINDIHPTDRGIYICVASSSVGSRESTPASLVVLVKPYFIKLPNNITVAESSSIELECKVDGDPVPLITWIKKDGQLPSQSQFEHKLISIHQSQCNISTIGPDKTLSIINVTSEDEGVYTCEAGNLVGSATASATLSVNSYSSGLIISSPTLYHSIAKEPYFIVGAILLMFLLCSIIMIIFARQHLGWKKAVGAYITVQLSKNDQLEKSRHLDTCSSKNSWLLETTTGGPTLGQTITTSPEITTTGLLGNKGSTYHQHHHSSNSPATSSNKSSVRMREANKPFNPHHDTHHDHDYDDHNEGYYAEVEGYSSLVTFGKKDSLTKSSNGSKIIQSMAPSIEPYATTNLINTYHHSSHPNPNINPNLNQYLESSINERRTCDQTQSAAYYGLPLSLSINQSTASAIANSPSLSRYPHYQYQQQHINNYHSPSSSNRSTTTNTSSTSTPNTGLGYRKVILKDARSKDHNNRAVLISDDLYAIPNCGLDIDDVRPPSANFFLPKT</sequence>
<dbReference type="GO" id="GO:0005886">
    <property type="term" value="C:plasma membrane"/>
    <property type="evidence" value="ECO:0007669"/>
    <property type="project" value="TreeGrafter"/>
</dbReference>
<organism evidence="7 8">
    <name type="scientific">Tetranychus urticae</name>
    <name type="common">Two-spotted spider mite</name>
    <dbReference type="NCBI Taxonomy" id="32264"/>
    <lineage>
        <taxon>Eukaryota</taxon>
        <taxon>Metazoa</taxon>
        <taxon>Ecdysozoa</taxon>
        <taxon>Arthropoda</taxon>
        <taxon>Chelicerata</taxon>
        <taxon>Arachnida</taxon>
        <taxon>Acari</taxon>
        <taxon>Acariformes</taxon>
        <taxon>Trombidiformes</taxon>
        <taxon>Prostigmata</taxon>
        <taxon>Eleutherengona</taxon>
        <taxon>Raphignathae</taxon>
        <taxon>Tetranychoidea</taxon>
        <taxon>Tetranychidae</taxon>
        <taxon>Tetranychus</taxon>
    </lineage>
</organism>
<dbReference type="GO" id="GO:0007411">
    <property type="term" value="P:axon guidance"/>
    <property type="evidence" value="ECO:0007669"/>
    <property type="project" value="TreeGrafter"/>
</dbReference>
<dbReference type="PANTHER" id="PTHR10075:SF37">
    <property type="entry name" value="ROUNDABOUT HOMOLOG 3"/>
    <property type="match status" value="1"/>
</dbReference>
<dbReference type="PROSITE" id="PS50835">
    <property type="entry name" value="IG_LIKE"/>
    <property type="match status" value="3"/>
</dbReference>
<protein>
    <recommendedName>
        <fullName evidence="6">Ig-like domain-containing protein</fullName>
    </recommendedName>
</protein>
<dbReference type="InterPro" id="IPR036179">
    <property type="entry name" value="Ig-like_dom_sf"/>
</dbReference>
<keyword evidence="5" id="KW-0472">Membrane</keyword>
<dbReference type="InterPro" id="IPR013098">
    <property type="entry name" value="Ig_I-set"/>
</dbReference>
<proteinExistence type="predicted"/>
<dbReference type="AlphaFoldDB" id="T1K884"/>
<dbReference type="FunFam" id="2.60.40.10:FF:000032">
    <property type="entry name" value="palladin isoform X1"/>
    <property type="match status" value="1"/>
</dbReference>
<evidence type="ECO:0000313" key="7">
    <source>
        <dbReference type="EnsemblMetazoa" id="tetur07g00400.1"/>
    </source>
</evidence>
<feature type="region of interest" description="Disordered" evidence="4">
    <location>
        <begin position="652"/>
        <end position="677"/>
    </location>
</feature>
<feature type="domain" description="Ig-like" evidence="6">
    <location>
        <begin position="172"/>
        <end position="260"/>
    </location>
</feature>
<dbReference type="EnsemblMetazoa" id="tetur07g00400.1">
    <property type="protein sequence ID" value="tetur07g00400.1"/>
    <property type="gene ID" value="tetur07g00400"/>
</dbReference>
<dbReference type="SMART" id="SM00409">
    <property type="entry name" value="IG"/>
    <property type="match status" value="3"/>
</dbReference>
<dbReference type="SUPFAM" id="SSF48726">
    <property type="entry name" value="Immunoglobulin"/>
    <property type="match status" value="3"/>
</dbReference>
<feature type="region of interest" description="Disordered" evidence="4">
    <location>
        <begin position="39"/>
        <end position="61"/>
    </location>
</feature>
<accession>T1K884</accession>
<keyword evidence="2" id="KW-1015">Disulfide bond</keyword>
<dbReference type="InterPro" id="IPR013783">
    <property type="entry name" value="Ig-like_fold"/>
</dbReference>
<keyword evidence="3" id="KW-0393">Immunoglobulin domain</keyword>
<dbReference type="GO" id="GO:0098632">
    <property type="term" value="F:cell-cell adhesion mediator activity"/>
    <property type="evidence" value="ECO:0007669"/>
    <property type="project" value="TreeGrafter"/>
</dbReference>
<feature type="compositionally biased region" description="Low complexity" evidence="4">
    <location>
        <begin position="490"/>
        <end position="501"/>
    </location>
</feature>
<dbReference type="PANTHER" id="PTHR10075">
    <property type="entry name" value="BASIGIN RELATED"/>
    <property type="match status" value="1"/>
</dbReference>
<dbReference type="InterPro" id="IPR007110">
    <property type="entry name" value="Ig-like_dom"/>
</dbReference>
<dbReference type="eggNOG" id="KOG4222">
    <property type="taxonomic scope" value="Eukaryota"/>
</dbReference>
<evidence type="ECO:0000313" key="8">
    <source>
        <dbReference type="Proteomes" id="UP000015104"/>
    </source>
</evidence>
<dbReference type="FunFam" id="2.60.40.10:FF:000189">
    <property type="entry name" value="Neogenin isoform 3"/>
    <property type="match status" value="2"/>
</dbReference>
<reference evidence="7" key="2">
    <citation type="submission" date="2015-06" db="UniProtKB">
        <authorList>
            <consortium name="EnsemblMetazoa"/>
        </authorList>
    </citation>
    <scope>IDENTIFICATION</scope>
</reference>
<reference evidence="8" key="1">
    <citation type="submission" date="2011-08" db="EMBL/GenBank/DDBJ databases">
        <authorList>
            <person name="Rombauts S."/>
        </authorList>
    </citation>
    <scope>NUCLEOTIDE SEQUENCE</scope>
    <source>
        <strain evidence="8">London</strain>
    </source>
</reference>
<name>T1K884_TETUR</name>
<feature type="transmembrane region" description="Helical" evidence="5">
    <location>
        <begin position="389"/>
        <end position="410"/>
    </location>
</feature>
<feature type="compositionally biased region" description="Low complexity" evidence="4">
    <location>
        <begin position="652"/>
        <end position="675"/>
    </location>
</feature>
<dbReference type="SMART" id="SM00408">
    <property type="entry name" value="IGc2"/>
    <property type="match status" value="3"/>
</dbReference>
<dbReference type="STRING" id="32264.T1K884"/>
<dbReference type="GO" id="GO:0007156">
    <property type="term" value="P:homophilic cell adhesion via plasma membrane adhesion molecules"/>
    <property type="evidence" value="ECO:0007669"/>
    <property type="project" value="TreeGrafter"/>
</dbReference>
<feature type="compositionally biased region" description="Low complexity" evidence="4">
    <location>
        <begin position="43"/>
        <end position="61"/>
    </location>
</feature>
<dbReference type="Proteomes" id="UP000015104">
    <property type="component" value="Unassembled WGS sequence"/>
</dbReference>
<evidence type="ECO:0000256" key="3">
    <source>
        <dbReference type="ARBA" id="ARBA00023319"/>
    </source>
</evidence>